<feature type="region of interest" description="Disordered" evidence="8">
    <location>
        <begin position="1"/>
        <end position="29"/>
    </location>
</feature>
<dbReference type="InterPro" id="IPR000515">
    <property type="entry name" value="MetI-like"/>
</dbReference>
<feature type="compositionally biased region" description="Polar residues" evidence="8">
    <location>
        <begin position="1"/>
        <end position="12"/>
    </location>
</feature>
<feature type="transmembrane region" description="Helical" evidence="7">
    <location>
        <begin position="149"/>
        <end position="172"/>
    </location>
</feature>
<dbReference type="PANTHER" id="PTHR43227">
    <property type="entry name" value="BLL4140 PROTEIN"/>
    <property type="match status" value="1"/>
</dbReference>
<dbReference type="EMBL" id="BONV01000009">
    <property type="protein sequence ID" value="GIG79484.1"/>
    <property type="molecule type" value="Genomic_DNA"/>
</dbReference>
<evidence type="ECO:0000256" key="7">
    <source>
        <dbReference type="RuleBase" id="RU363032"/>
    </source>
</evidence>
<evidence type="ECO:0000256" key="2">
    <source>
        <dbReference type="ARBA" id="ARBA00022448"/>
    </source>
</evidence>
<evidence type="ECO:0000256" key="8">
    <source>
        <dbReference type="SAM" id="MobiDB-lite"/>
    </source>
</evidence>
<dbReference type="SUPFAM" id="SSF161098">
    <property type="entry name" value="MetI-like"/>
    <property type="match status" value="1"/>
</dbReference>
<evidence type="ECO:0000259" key="9">
    <source>
        <dbReference type="PROSITE" id="PS50928"/>
    </source>
</evidence>
<dbReference type="Pfam" id="PF00528">
    <property type="entry name" value="BPD_transp_1"/>
    <property type="match status" value="1"/>
</dbReference>
<feature type="domain" description="ABC transmembrane type-1" evidence="9">
    <location>
        <begin position="112"/>
        <end position="327"/>
    </location>
</feature>
<reference evidence="10 11" key="1">
    <citation type="submission" date="2021-01" db="EMBL/GenBank/DDBJ databases">
        <title>Whole genome shotgun sequence of Planotetraspora kaengkrachanensis NBRC 104272.</title>
        <authorList>
            <person name="Komaki H."/>
            <person name="Tamura T."/>
        </authorList>
    </citation>
    <scope>NUCLEOTIDE SEQUENCE [LARGE SCALE GENOMIC DNA]</scope>
    <source>
        <strain evidence="10 11">NBRC 104272</strain>
    </source>
</reference>
<comment type="caution">
    <text evidence="10">The sequence shown here is derived from an EMBL/GenBank/DDBJ whole genome shotgun (WGS) entry which is preliminary data.</text>
</comment>
<feature type="transmembrane region" description="Helical" evidence="7">
    <location>
        <begin position="251"/>
        <end position="274"/>
    </location>
</feature>
<proteinExistence type="inferred from homology"/>
<dbReference type="InterPro" id="IPR050809">
    <property type="entry name" value="UgpAE/MalFG_permease"/>
</dbReference>
<keyword evidence="5 7" id="KW-1133">Transmembrane helix</keyword>
<dbReference type="Gene3D" id="1.10.3720.10">
    <property type="entry name" value="MetI-like"/>
    <property type="match status" value="1"/>
</dbReference>
<dbReference type="CDD" id="cd06261">
    <property type="entry name" value="TM_PBP2"/>
    <property type="match status" value="1"/>
</dbReference>
<dbReference type="Proteomes" id="UP000630097">
    <property type="component" value="Unassembled WGS sequence"/>
</dbReference>
<organism evidence="10 11">
    <name type="scientific">Planotetraspora kaengkrachanensis</name>
    <dbReference type="NCBI Taxonomy" id="575193"/>
    <lineage>
        <taxon>Bacteria</taxon>
        <taxon>Bacillati</taxon>
        <taxon>Actinomycetota</taxon>
        <taxon>Actinomycetes</taxon>
        <taxon>Streptosporangiales</taxon>
        <taxon>Streptosporangiaceae</taxon>
        <taxon>Planotetraspora</taxon>
    </lineage>
</organism>
<dbReference type="AlphaFoldDB" id="A0A8J3LX57"/>
<protein>
    <submittedName>
        <fullName evidence="10">Sugar ABC transporter permease</fullName>
    </submittedName>
</protein>
<dbReference type="GO" id="GO:0005886">
    <property type="term" value="C:plasma membrane"/>
    <property type="evidence" value="ECO:0007669"/>
    <property type="project" value="UniProtKB-SubCell"/>
</dbReference>
<dbReference type="PANTHER" id="PTHR43227:SF11">
    <property type="entry name" value="BLL4140 PROTEIN"/>
    <property type="match status" value="1"/>
</dbReference>
<gene>
    <name evidence="10" type="ORF">Pka01_26110</name>
</gene>
<comment type="subcellular location">
    <subcellularLocation>
        <location evidence="1 7">Cell membrane</location>
        <topology evidence="1 7">Multi-pass membrane protein</topology>
    </subcellularLocation>
</comment>
<evidence type="ECO:0000313" key="11">
    <source>
        <dbReference type="Proteomes" id="UP000630097"/>
    </source>
</evidence>
<comment type="similarity">
    <text evidence="7">Belongs to the binding-protein-dependent transport system permease family.</text>
</comment>
<keyword evidence="2 7" id="KW-0813">Transport</keyword>
<dbReference type="PROSITE" id="PS50928">
    <property type="entry name" value="ABC_TM1"/>
    <property type="match status" value="1"/>
</dbReference>
<keyword evidence="4 7" id="KW-0812">Transmembrane</keyword>
<dbReference type="GO" id="GO:0055085">
    <property type="term" value="P:transmembrane transport"/>
    <property type="evidence" value="ECO:0007669"/>
    <property type="project" value="InterPro"/>
</dbReference>
<feature type="transmembrane region" description="Helical" evidence="7">
    <location>
        <begin position="116"/>
        <end position="137"/>
    </location>
</feature>
<accession>A0A8J3LX57</accession>
<feature type="transmembrane region" description="Helical" evidence="7">
    <location>
        <begin position="49"/>
        <end position="70"/>
    </location>
</feature>
<feature type="transmembrane region" description="Helical" evidence="7">
    <location>
        <begin position="306"/>
        <end position="331"/>
    </location>
</feature>
<dbReference type="RefSeq" id="WP_203882947.1">
    <property type="nucleotide sequence ID" value="NZ_BAABHH010000016.1"/>
</dbReference>
<keyword evidence="11" id="KW-1185">Reference proteome</keyword>
<evidence type="ECO:0000256" key="6">
    <source>
        <dbReference type="ARBA" id="ARBA00023136"/>
    </source>
</evidence>
<feature type="transmembrane region" description="Helical" evidence="7">
    <location>
        <begin position="214"/>
        <end position="231"/>
    </location>
</feature>
<dbReference type="InterPro" id="IPR035906">
    <property type="entry name" value="MetI-like_sf"/>
</dbReference>
<name>A0A8J3LX57_9ACTN</name>
<evidence type="ECO:0000256" key="1">
    <source>
        <dbReference type="ARBA" id="ARBA00004651"/>
    </source>
</evidence>
<evidence type="ECO:0000313" key="10">
    <source>
        <dbReference type="EMBL" id="GIG79484.1"/>
    </source>
</evidence>
<keyword evidence="3" id="KW-1003">Cell membrane</keyword>
<keyword evidence="6 7" id="KW-0472">Membrane</keyword>
<evidence type="ECO:0000256" key="3">
    <source>
        <dbReference type="ARBA" id="ARBA00022475"/>
    </source>
</evidence>
<evidence type="ECO:0000256" key="5">
    <source>
        <dbReference type="ARBA" id="ARBA00022989"/>
    </source>
</evidence>
<sequence length="341" mass="38180">MEITTRSPGSQVRTTRPPTEPPPGSRRSRNAVERYLHSRWTDARRSWRLYWQLYLLVIVPLAYFVIFKYIPISNAVIAFKDYNVIKGIWGSDWVGFKNFELFFSNPVFGTLLKNTFILAFYLVLASFPIPIILAIALNEIRGGLFKRTVQMLTYAPYFISTVVAVSMTILILSPRLGIVNDAIGLFGIPAIDFLGDPDYFRHIYVWSDVWQTTGYSAVIYMAALAGIDPALHEAAKIDGASRWQRIRNVDLPGIMPTAVIILILGVGNMMAIGFEKAFLLQNDLNLAQSEIIATYVYKTGLVNADFSMATAVGLFNSVVNLCLLLFVNFAAKRITGKGLWG</sequence>
<evidence type="ECO:0000256" key="4">
    <source>
        <dbReference type="ARBA" id="ARBA00022692"/>
    </source>
</evidence>